<dbReference type="SUPFAM" id="SSF52317">
    <property type="entry name" value="Class I glutamine amidotransferase-like"/>
    <property type="match status" value="1"/>
</dbReference>
<dbReference type="CDD" id="cd03133">
    <property type="entry name" value="GATase1_ES1"/>
    <property type="match status" value="1"/>
</dbReference>
<sequence>MLRCLSVTTIKCSRGTLTYAASYSSNAPKVAVVLSGSGVYDGSELHEASSVLIHLTREGAVPECYAPNISQMHVVNHCKGAPEEGESRNVLVESARIARGKIQPLSELTASKAHAVVFPGGFGAAKNLSDFAVNGAEMKVDKDVERVLKEFHAARKPIGLCCIAPILAVKVFPNSKVTLGKKDDGKGKWPHAGAIDAAVTMGASHIEKNVNEVVIDEKNFLVTTPAFMYEGQFHEIYEGIGNMVKKVMELIRC</sequence>
<accession>A0AAD7ZAK8</accession>
<dbReference type="AlphaFoldDB" id="A0AAD7ZAK8"/>
<evidence type="ECO:0000313" key="2">
    <source>
        <dbReference type="Proteomes" id="UP001233999"/>
    </source>
</evidence>
<dbReference type="NCBIfam" id="NF008747">
    <property type="entry name" value="PRK11780.1"/>
    <property type="match status" value="1"/>
</dbReference>
<proteinExistence type="predicted"/>
<dbReference type="PANTHER" id="PTHR10224:SF17">
    <property type="entry name" value="DJ-1_PFPI DOMAIN-CONTAINING PROTEIN"/>
    <property type="match status" value="1"/>
</dbReference>
<reference evidence="1" key="2">
    <citation type="submission" date="2023-05" db="EMBL/GenBank/DDBJ databases">
        <authorList>
            <person name="Fouks B."/>
        </authorList>
    </citation>
    <scope>NUCLEOTIDE SEQUENCE</scope>
    <source>
        <strain evidence="1">Stay&amp;Tobe</strain>
        <tissue evidence="1">Testes</tissue>
    </source>
</reference>
<dbReference type="EMBL" id="JASPKZ010009790">
    <property type="protein sequence ID" value="KAJ9576488.1"/>
    <property type="molecule type" value="Genomic_DNA"/>
</dbReference>
<protein>
    <submittedName>
        <fullName evidence="1">Uncharacterized protein</fullName>
    </submittedName>
</protein>
<evidence type="ECO:0000313" key="1">
    <source>
        <dbReference type="EMBL" id="KAJ9576488.1"/>
    </source>
</evidence>
<reference evidence="1" key="1">
    <citation type="journal article" date="2023" name="IScience">
        <title>Live-bearing cockroach genome reveals convergent evolutionary mechanisms linked to viviparity in insects and beyond.</title>
        <authorList>
            <person name="Fouks B."/>
            <person name="Harrison M.C."/>
            <person name="Mikhailova A.A."/>
            <person name="Marchal E."/>
            <person name="English S."/>
            <person name="Carruthers M."/>
            <person name="Jennings E.C."/>
            <person name="Chiamaka E.L."/>
            <person name="Frigard R.A."/>
            <person name="Pippel M."/>
            <person name="Attardo G.M."/>
            <person name="Benoit J.B."/>
            <person name="Bornberg-Bauer E."/>
            <person name="Tobe S.S."/>
        </authorList>
    </citation>
    <scope>NUCLEOTIDE SEQUENCE</scope>
    <source>
        <strain evidence="1">Stay&amp;Tobe</strain>
    </source>
</reference>
<gene>
    <name evidence="1" type="ORF">L9F63_006701</name>
</gene>
<dbReference type="Gene3D" id="3.40.50.880">
    <property type="match status" value="1"/>
</dbReference>
<dbReference type="GO" id="GO:0005739">
    <property type="term" value="C:mitochondrion"/>
    <property type="evidence" value="ECO:0007669"/>
    <property type="project" value="TreeGrafter"/>
</dbReference>
<dbReference type="Proteomes" id="UP001233999">
    <property type="component" value="Unassembled WGS sequence"/>
</dbReference>
<comment type="caution">
    <text evidence="1">The sequence shown here is derived from an EMBL/GenBank/DDBJ whole genome shotgun (WGS) entry which is preliminary data.</text>
</comment>
<dbReference type="PANTHER" id="PTHR10224">
    <property type="entry name" value="ES1 PROTEIN HOMOLOG, MITOCHONDRIAL"/>
    <property type="match status" value="1"/>
</dbReference>
<dbReference type="InterPro" id="IPR029062">
    <property type="entry name" value="Class_I_gatase-like"/>
</dbReference>
<organism evidence="1 2">
    <name type="scientific">Diploptera punctata</name>
    <name type="common">Pacific beetle cockroach</name>
    <dbReference type="NCBI Taxonomy" id="6984"/>
    <lineage>
        <taxon>Eukaryota</taxon>
        <taxon>Metazoa</taxon>
        <taxon>Ecdysozoa</taxon>
        <taxon>Arthropoda</taxon>
        <taxon>Hexapoda</taxon>
        <taxon>Insecta</taxon>
        <taxon>Pterygota</taxon>
        <taxon>Neoptera</taxon>
        <taxon>Polyneoptera</taxon>
        <taxon>Dictyoptera</taxon>
        <taxon>Blattodea</taxon>
        <taxon>Blaberoidea</taxon>
        <taxon>Blaberidae</taxon>
        <taxon>Diplopterinae</taxon>
        <taxon>Diploptera</taxon>
    </lineage>
</organism>
<name>A0AAD7ZAK8_DIPPU</name>
<keyword evidence="2" id="KW-1185">Reference proteome</keyword>